<evidence type="ECO:0000313" key="1">
    <source>
        <dbReference type="EMBL" id="PRW33796.1"/>
    </source>
</evidence>
<organism evidence="1 2">
    <name type="scientific">Chlorella sorokiniana</name>
    <name type="common">Freshwater green alga</name>
    <dbReference type="NCBI Taxonomy" id="3076"/>
    <lineage>
        <taxon>Eukaryota</taxon>
        <taxon>Viridiplantae</taxon>
        <taxon>Chlorophyta</taxon>
        <taxon>core chlorophytes</taxon>
        <taxon>Trebouxiophyceae</taxon>
        <taxon>Chlorellales</taxon>
        <taxon>Chlorellaceae</taxon>
        <taxon>Chlorella clade</taxon>
        <taxon>Chlorella</taxon>
    </lineage>
</organism>
<evidence type="ECO:0000313" key="2">
    <source>
        <dbReference type="Proteomes" id="UP000239899"/>
    </source>
</evidence>
<dbReference type="OrthoDB" id="10512543at2759"/>
<dbReference type="AlphaFoldDB" id="A0A2P6THP6"/>
<dbReference type="EMBL" id="LHPG02000015">
    <property type="protein sequence ID" value="PRW33796.1"/>
    <property type="molecule type" value="Genomic_DNA"/>
</dbReference>
<proteinExistence type="predicted"/>
<reference evidence="1 2" key="1">
    <citation type="journal article" date="2018" name="Plant J.">
        <title>Genome sequences of Chlorella sorokiniana UTEX 1602 and Micractinium conductrix SAG 241.80: implications to maltose excretion by a green alga.</title>
        <authorList>
            <person name="Arriola M.B."/>
            <person name="Velmurugan N."/>
            <person name="Zhang Y."/>
            <person name="Plunkett M.H."/>
            <person name="Hondzo H."/>
            <person name="Barney B.M."/>
        </authorList>
    </citation>
    <scope>NUCLEOTIDE SEQUENCE [LARGE SCALE GENOMIC DNA]</scope>
    <source>
        <strain evidence="2">UTEX 1602</strain>
    </source>
</reference>
<dbReference type="Proteomes" id="UP000239899">
    <property type="component" value="Unassembled WGS sequence"/>
</dbReference>
<accession>A0A2P6THP6</accession>
<gene>
    <name evidence="1" type="ORF">C2E21_7231</name>
</gene>
<comment type="caution">
    <text evidence="1">The sequence shown here is derived from an EMBL/GenBank/DDBJ whole genome shotgun (WGS) entry which is preliminary data.</text>
</comment>
<sequence length="375" mass="39136">MLGRRCGRLAARLLGPGVTTAPSELLTALSCSALLSSSLEGSSASSLAGCSGGKDGSAASFVSSITSSSSSRGLIHSKHIGWRPFSAAAKNSTAALDLAAAGAADKLPLWRFLRQQGFSEDSMSRLQAAASSRKAKGWGQLGNRTTEQKLQRDLAPNIAALRADGLDTPSIERLFLRRLKLLTTTHATFSSALAAMRRLAALLPDDPRAVQAPLGATQLGVALWLYPTASARMLARANLASLIEGSLRLRRQLGIGDATAAAGLFKGLSALVINVGRAEVMVAHLQRLQASGELSAEQVPKLALSTAINLSPAEFDRRRQEGGTSALSHIGFTDPAGRQQAAAEALGELLQAAEGVLGPLQPQYVQQGEKICKSL</sequence>
<name>A0A2P6THP6_CHLSO</name>
<keyword evidence="2" id="KW-1185">Reference proteome</keyword>
<protein>
    <submittedName>
        <fullName evidence="1">[cytidine(C)-cytidine(C)-adenosine (A)]-adding enzyme</fullName>
    </submittedName>
</protein>